<dbReference type="Proteomes" id="UP000314285">
    <property type="component" value="Unassembled WGS sequence"/>
</dbReference>
<reference evidence="1 2" key="1">
    <citation type="submission" date="2019-06" db="EMBL/GenBank/DDBJ databases">
        <title>Genome of Acinetobacter radioresistens APH1, a phenol degrading strain.</title>
        <authorList>
            <person name="Liu Y."/>
        </authorList>
    </citation>
    <scope>NUCLEOTIDE SEQUENCE [LARGE SCALE GENOMIC DNA]</scope>
    <source>
        <strain evidence="1 2">APH1</strain>
    </source>
</reference>
<gene>
    <name evidence="1" type="ORF">FHY67_01125</name>
</gene>
<evidence type="ECO:0000313" key="2">
    <source>
        <dbReference type="Proteomes" id="UP000314285"/>
    </source>
</evidence>
<accession>A0A2T1J0W3</accession>
<dbReference type="STRING" id="40216.GCA_001917365_00354"/>
<sequence>MKKIIVIGTALLLAACSEKPPLTPEQQWQGFCTSLGNAARSIMLDRQSGIDKARALEHANRVEDPLIKEMILKILDQAYLQPRVEGKQAKLDVQEKFKQQAYEQCLSTPHDRMPQYKKL</sequence>
<organism evidence="1 2">
    <name type="scientific">Acinetobacter radioresistens</name>
    <dbReference type="NCBI Taxonomy" id="40216"/>
    <lineage>
        <taxon>Bacteria</taxon>
        <taxon>Pseudomonadati</taxon>
        <taxon>Pseudomonadota</taxon>
        <taxon>Gammaproteobacteria</taxon>
        <taxon>Moraxellales</taxon>
        <taxon>Moraxellaceae</taxon>
        <taxon>Acinetobacter</taxon>
    </lineage>
</organism>
<dbReference type="PROSITE" id="PS51257">
    <property type="entry name" value="PROKAR_LIPOPROTEIN"/>
    <property type="match status" value="1"/>
</dbReference>
<dbReference type="RefSeq" id="WP_005025514.1">
    <property type="nucleotide sequence ID" value="NZ_CP027365.1"/>
</dbReference>
<dbReference type="AlphaFoldDB" id="A0A2T1J0W3"/>
<evidence type="ECO:0000313" key="1">
    <source>
        <dbReference type="EMBL" id="TNX94098.1"/>
    </source>
</evidence>
<protein>
    <recommendedName>
        <fullName evidence="3">Lipoprotein</fullName>
    </recommendedName>
</protein>
<dbReference type="EMBL" id="VFBM01000001">
    <property type="protein sequence ID" value="TNX94098.1"/>
    <property type="molecule type" value="Genomic_DNA"/>
</dbReference>
<proteinExistence type="predicted"/>
<name>A0A2T1J0W3_ACIRA</name>
<comment type="caution">
    <text evidence="1">The sequence shown here is derived from an EMBL/GenBank/DDBJ whole genome shotgun (WGS) entry which is preliminary data.</text>
</comment>
<evidence type="ECO:0008006" key="3">
    <source>
        <dbReference type="Google" id="ProtNLM"/>
    </source>
</evidence>